<dbReference type="EMBL" id="UINC01045719">
    <property type="protein sequence ID" value="SVB52819.1"/>
    <property type="molecule type" value="Genomic_DNA"/>
</dbReference>
<sequence>MLPDTCQVEEGTKGQYELFKNGESFLNGADLSEKFFSLEDVKTKLLMETGQIFTNR</sequence>
<gene>
    <name evidence="1" type="ORF">METZ01_LOCUS205673</name>
</gene>
<name>A0A382ER19_9ZZZZ</name>
<accession>A0A382ER19</accession>
<organism evidence="1">
    <name type="scientific">marine metagenome</name>
    <dbReference type="NCBI Taxonomy" id="408172"/>
    <lineage>
        <taxon>unclassified sequences</taxon>
        <taxon>metagenomes</taxon>
        <taxon>ecological metagenomes</taxon>
    </lineage>
</organism>
<dbReference type="AlphaFoldDB" id="A0A382ER19"/>
<proteinExistence type="predicted"/>
<protein>
    <submittedName>
        <fullName evidence="1">Uncharacterized protein</fullName>
    </submittedName>
</protein>
<evidence type="ECO:0000313" key="1">
    <source>
        <dbReference type="EMBL" id="SVB52819.1"/>
    </source>
</evidence>
<reference evidence="1" key="1">
    <citation type="submission" date="2018-05" db="EMBL/GenBank/DDBJ databases">
        <authorList>
            <person name="Lanie J.A."/>
            <person name="Ng W.-L."/>
            <person name="Kazmierczak K.M."/>
            <person name="Andrzejewski T.M."/>
            <person name="Davidsen T.M."/>
            <person name="Wayne K.J."/>
            <person name="Tettelin H."/>
            <person name="Glass J.I."/>
            <person name="Rusch D."/>
            <person name="Podicherti R."/>
            <person name="Tsui H.-C.T."/>
            <person name="Winkler M.E."/>
        </authorList>
    </citation>
    <scope>NUCLEOTIDE SEQUENCE</scope>
</reference>